<proteinExistence type="inferred from homology"/>
<accession>A0A3D9UF86</accession>
<comment type="similarity">
    <text evidence="2 6">Belongs to the class-III pyridoxal-phosphate-dependent aminotransferase family.</text>
</comment>
<reference evidence="7 8" key="1">
    <citation type="submission" date="2018-08" db="EMBL/GenBank/DDBJ databases">
        <title>Genomic Encyclopedia of Archaeal and Bacterial Type Strains, Phase II (KMG-II): from individual species to whole genera.</title>
        <authorList>
            <person name="Goeker M."/>
        </authorList>
    </citation>
    <scope>NUCLEOTIDE SEQUENCE [LARGE SCALE GENOMIC DNA]</scope>
    <source>
        <strain evidence="7 8">DSM 17905</strain>
    </source>
</reference>
<evidence type="ECO:0000313" key="7">
    <source>
        <dbReference type="EMBL" id="REF28158.1"/>
    </source>
</evidence>
<dbReference type="PANTHER" id="PTHR43552:SF1">
    <property type="entry name" value="DIAMINOBUTYRATE--2-OXOGLUTARATE AMINOTRANSFERASE"/>
    <property type="match status" value="1"/>
</dbReference>
<dbReference type="AlphaFoldDB" id="A0A3D9UF86"/>
<dbReference type="Pfam" id="PF00202">
    <property type="entry name" value="Aminotran_3"/>
    <property type="match status" value="1"/>
</dbReference>
<dbReference type="EMBL" id="QTUB01000001">
    <property type="protein sequence ID" value="REF28158.1"/>
    <property type="molecule type" value="Genomic_DNA"/>
</dbReference>
<keyword evidence="5 6" id="KW-0663">Pyridoxal phosphate</keyword>
<dbReference type="GO" id="GO:0008483">
    <property type="term" value="F:transaminase activity"/>
    <property type="evidence" value="ECO:0007669"/>
    <property type="project" value="UniProtKB-KW"/>
</dbReference>
<evidence type="ECO:0000256" key="1">
    <source>
        <dbReference type="ARBA" id="ARBA00001933"/>
    </source>
</evidence>
<dbReference type="InterPro" id="IPR015424">
    <property type="entry name" value="PyrdxlP-dep_Trfase"/>
</dbReference>
<dbReference type="PANTHER" id="PTHR43552">
    <property type="entry name" value="DIAMINOBUTYRATE--2-OXOGLUTARATE AMINOTRANSFERASE"/>
    <property type="match status" value="1"/>
</dbReference>
<comment type="caution">
    <text evidence="7">The sequence shown here is derived from an EMBL/GenBank/DDBJ whole genome shotgun (WGS) entry which is preliminary data.</text>
</comment>
<keyword evidence="3 7" id="KW-0032">Aminotransferase</keyword>
<keyword evidence="8" id="KW-1185">Reference proteome</keyword>
<dbReference type="InterPro" id="IPR005814">
    <property type="entry name" value="Aminotrans_3"/>
</dbReference>
<sequence length="452" mass="49976">MERSIIRTEIPGPKSKIALQKQAQWESDAISYPKRLPIALDRACGSYVQDVDGNVFIDFLLGAGSLPLGHSHPELVDEVCKQAKKLSLGLDFPTPIKETFTEAHFSMLPEKLRDFYKLHFCGPTGADAVEAAIKLAKVSTGHQEIISFRGGYHGCTTGALAVTGNRQMKKDFLGLMPGVHFFPFGSESHSQTSWVMNSQQLDAGLFLESALRDANSGLGNIAAIILELVQGEGGLYVAEKSFVSKIYQLSREFNIPLIIDEIQTGCGRTGTWYAFEQYDIEPDIFVTSKGTSGIGLPSSLMFYKKTYKNWLSGNHIGTFRGNQLAFSAGVKAIQIIKQENILDNVKKMSSIIIEKLNALKIKFPFLGEIRGKGLMLGVEILDPELKEADEKGAKEMQKLALQRGLITELGGRNDTVLRLLPPLNIDIKTINEAFQILEAVFICYNNMIHKEE</sequence>
<dbReference type="Gene3D" id="3.40.640.10">
    <property type="entry name" value="Type I PLP-dependent aspartate aminotransferase-like (Major domain)"/>
    <property type="match status" value="1"/>
</dbReference>
<gene>
    <name evidence="7" type="ORF">BDD26_3027</name>
</gene>
<dbReference type="InterPro" id="IPR015421">
    <property type="entry name" value="PyrdxlP-dep_Trfase_major"/>
</dbReference>
<dbReference type="SUPFAM" id="SSF53383">
    <property type="entry name" value="PLP-dependent transferases"/>
    <property type="match status" value="1"/>
</dbReference>
<dbReference type="GO" id="GO:0030170">
    <property type="term" value="F:pyridoxal phosphate binding"/>
    <property type="evidence" value="ECO:0007669"/>
    <property type="project" value="InterPro"/>
</dbReference>
<dbReference type="FunFam" id="3.40.640.10:FF:000004">
    <property type="entry name" value="Acetylornithine aminotransferase"/>
    <property type="match status" value="1"/>
</dbReference>
<comment type="cofactor">
    <cofactor evidence="1">
        <name>pyridoxal 5'-phosphate</name>
        <dbReference type="ChEBI" id="CHEBI:597326"/>
    </cofactor>
</comment>
<name>A0A3D9UF86_9GAMM</name>
<dbReference type="Gene3D" id="3.90.1150.10">
    <property type="entry name" value="Aspartate Aminotransferase, domain 1"/>
    <property type="match status" value="1"/>
</dbReference>
<evidence type="ECO:0000256" key="2">
    <source>
        <dbReference type="ARBA" id="ARBA00008954"/>
    </source>
</evidence>
<evidence type="ECO:0000256" key="6">
    <source>
        <dbReference type="RuleBase" id="RU003560"/>
    </source>
</evidence>
<dbReference type="PIRSF" id="PIRSF000521">
    <property type="entry name" value="Transaminase_4ab_Lys_Orn"/>
    <property type="match status" value="1"/>
</dbReference>
<protein>
    <submittedName>
        <fullName evidence="7">Diaminobutyrate aminotransferase</fullName>
    </submittedName>
</protein>
<dbReference type="CDD" id="cd00610">
    <property type="entry name" value="OAT_like"/>
    <property type="match status" value="1"/>
</dbReference>
<dbReference type="InterPro" id="IPR004637">
    <property type="entry name" value="Dat"/>
</dbReference>
<dbReference type="PROSITE" id="PS00600">
    <property type="entry name" value="AA_TRANSFER_CLASS_3"/>
    <property type="match status" value="1"/>
</dbReference>
<evidence type="ECO:0000256" key="3">
    <source>
        <dbReference type="ARBA" id="ARBA00022576"/>
    </source>
</evidence>
<evidence type="ECO:0000256" key="4">
    <source>
        <dbReference type="ARBA" id="ARBA00022679"/>
    </source>
</evidence>
<dbReference type="Proteomes" id="UP000256294">
    <property type="component" value="Unassembled WGS sequence"/>
</dbReference>
<dbReference type="InterPro" id="IPR049704">
    <property type="entry name" value="Aminotrans_3_PPA_site"/>
</dbReference>
<organism evidence="7 8">
    <name type="scientific">Xenorhabdus cabanillasii</name>
    <dbReference type="NCBI Taxonomy" id="351673"/>
    <lineage>
        <taxon>Bacteria</taxon>
        <taxon>Pseudomonadati</taxon>
        <taxon>Pseudomonadota</taxon>
        <taxon>Gammaproteobacteria</taxon>
        <taxon>Enterobacterales</taxon>
        <taxon>Morganellaceae</taxon>
        <taxon>Xenorhabdus</taxon>
    </lineage>
</organism>
<evidence type="ECO:0000313" key="8">
    <source>
        <dbReference type="Proteomes" id="UP000256294"/>
    </source>
</evidence>
<dbReference type="InterPro" id="IPR015422">
    <property type="entry name" value="PyrdxlP-dep_Trfase_small"/>
</dbReference>
<dbReference type="RefSeq" id="WP_115826952.1">
    <property type="nucleotide sequence ID" value="NZ_QTUB01000001.1"/>
</dbReference>
<keyword evidence="4 7" id="KW-0808">Transferase</keyword>
<evidence type="ECO:0000256" key="5">
    <source>
        <dbReference type="ARBA" id="ARBA00022898"/>
    </source>
</evidence>